<dbReference type="PANTHER" id="PTHR42823">
    <property type="entry name" value="ATP SYNTHASE SUBUNIT A, CHLOROPLASTIC"/>
    <property type="match status" value="1"/>
</dbReference>
<sequence>MHISIVPETLFHIGPLSVTNTLLTAWLVLLLLTLGAVLFSVVIRSIPGRIQAGVEALLEGLLGFFETIAGSRETTRRFFPIVATIFIFVLLSNWVGILPGIGSIGFYEVLEGKETFVPLFRSVFSDLNMTLALALIAVSLSHFFGVVTLGIKSHVGKFINFSSPIAAFTGILEIISEVAKVISFSFRLFGNVFAGEVLLTIIAFLIPYIAPLPFLGLELFVGFIQALIFGTLAMVAFSSFSVSHAEH</sequence>
<feature type="transmembrane region" description="Helical" evidence="11">
    <location>
        <begin position="127"/>
        <end position="151"/>
    </location>
</feature>
<dbReference type="GO" id="GO:0045259">
    <property type="term" value="C:proton-transporting ATP synthase complex"/>
    <property type="evidence" value="ECO:0007669"/>
    <property type="project" value="UniProtKB-KW"/>
</dbReference>
<dbReference type="InterPro" id="IPR000568">
    <property type="entry name" value="ATP_synth_F0_asu"/>
</dbReference>
<protein>
    <recommendedName>
        <fullName evidence="11 12">ATP synthase subunit a</fullName>
    </recommendedName>
    <alternativeName>
        <fullName evidence="11">ATP synthase F0 sector subunit a</fullName>
    </alternativeName>
    <alternativeName>
        <fullName evidence="11">F-ATPase subunit 6</fullName>
    </alternativeName>
</protein>
<dbReference type="InterPro" id="IPR035908">
    <property type="entry name" value="F0_ATP_A_sf"/>
</dbReference>
<evidence type="ECO:0000256" key="11">
    <source>
        <dbReference type="HAMAP-Rule" id="MF_01393"/>
    </source>
</evidence>
<dbReference type="Proteomes" id="UP000178121">
    <property type="component" value="Unassembled WGS sequence"/>
</dbReference>
<dbReference type="PANTHER" id="PTHR42823:SF3">
    <property type="entry name" value="ATP SYNTHASE SUBUNIT A, CHLOROPLASTIC"/>
    <property type="match status" value="1"/>
</dbReference>
<evidence type="ECO:0000256" key="6">
    <source>
        <dbReference type="ARBA" id="ARBA00022781"/>
    </source>
</evidence>
<evidence type="ECO:0000256" key="8">
    <source>
        <dbReference type="ARBA" id="ARBA00023065"/>
    </source>
</evidence>
<proteinExistence type="inferred from homology"/>
<comment type="subcellular location">
    <subcellularLocation>
        <location evidence="11 12">Cell membrane</location>
        <topology evidence="11 12">Multi-pass membrane protein</topology>
    </subcellularLocation>
    <subcellularLocation>
        <location evidence="1">Membrane</location>
        <topology evidence="1">Multi-pass membrane protein</topology>
    </subcellularLocation>
</comment>
<evidence type="ECO:0000256" key="3">
    <source>
        <dbReference type="ARBA" id="ARBA00022448"/>
    </source>
</evidence>
<dbReference type="NCBIfam" id="TIGR01131">
    <property type="entry name" value="ATP_synt_6_or_A"/>
    <property type="match status" value="1"/>
</dbReference>
<evidence type="ECO:0000256" key="7">
    <source>
        <dbReference type="ARBA" id="ARBA00022989"/>
    </source>
</evidence>
<gene>
    <name evidence="11" type="primary">atpB</name>
    <name evidence="13" type="ORF">A2849_03135</name>
</gene>
<keyword evidence="6 11" id="KW-0375">Hydrogen ion transport</keyword>
<keyword evidence="3 11" id="KW-0813">Transport</keyword>
<evidence type="ECO:0000256" key="9">
    <source>
        <dbReference type="ARBA" id="ARBA00023136"/>
    </source>
</evidence>
<name>A0A1G2M9I7_9BACT</name>
<keyword evidence="11" id="KW-1003">Cell membrane</keyword>
<evidence type="ECO:0000256" key="1">
    <source>
        <dbReference type="ARBA" id="ARBA00004141"/>
    </source>
</evidence>
<accession>A0A1G2M9I7</accession>
<keyword evidence="9 11" id="KW-0472">Membrane</keyword>
<evidence type="ECO:0000256" key="4">
    <source>
        <dbReference type="ARBA" id="ARBA00022547"/>
    </source>
</evidence>
<evidence type="ECO:0000256" key="12">
    <source>
        <dbReference type="RuleBase" id="RU000483"/>
    </source>
</evidence>
<keyword evidence="10 11" id="KW-0066">ATP synthesis</keyword>
<dbReference type="InterPro" id="IPR045082">
    <property type="entry name" value="ATP_syn_F0_a_bact/chloroplast"/>
</dbReference>
<feature type="transmembrane region" description="Helical" evidence="11">
    <location>
        <begin position="23"/>
        <end position="43"/>
    </location>
</feature>
<feature type="transmembrane region" description="Helical" evidence="11">
    <location>
        <begin position="78"/>
        <end position="107"/>
    </location>
</feature>
<dbReference type="EMBL" id="MHRI01000028">
    <property type="protein sequence ID" value="OHA20576.1"/>
    <property type="molecule type" value="Genomic_DNA"/>
</dbReference>
<keyword evidence="5 11" id="KW-0812">Transmembrane</keyword>
<evidence type="ECO:0000256" key="5">
    <source>
        <dbReference type="ARBA" id="ARBA00022692"/>
    </source>
</evidence>
<feature type="transmembrane region" description="Helical" evidence="11">
    <location>
        <begin position="217"/>
        <end position="240"/>
    </location>
</feature>
<dbReference type="GO" id="GO:0005886">
    <property type="term" value="C:plasma membrane"/>
    <property type="evidence" value="ECO:0007669"/>
    <property type="project" value="UniProtKB-SubCell"/>
</dbReference>
<evidence type="ECO:0000313" key="14">
    <source>
        <dbReference type="Proteomes" id="UP000178121"/>
    </source>
</evidence>
<comment type="similarity">
    <text evidence="2 11 12">Belongs to the ATPase A chain family.</text>
</comment>
<dbReference type="Gene3D" id="1.20.120.220">
    <property type="entry name" value="ATP synthase, F0 complex, subunit A"/>
    <property type="match status" value="1"/>
</dbReference>
<keyword evidence="8 11" id="KW-0406">Ion transport</keyword>
<dbReference type="PRINTS" id="PR00123">
    <property type="entry name" value="ATPASEA"/>
</dbReference>
<comment type="function">
    <text evidence="11 12">Key component of the proton channel; it plays a direct role in the translocation of protons across the membrane.</text>
</comment>
<feature type="transmembrane region" description="Helical" evidence="11">
    <location>
        <begin position="188"/>
        <end position="210"/>
    </location>
</feature>
<evidence type="ECO:0000256" key="2">
    <source>
        <dbReference type="ARBA" id="ARBA00006810"/>
    </source>
</evidence>
<keyword evidence="4 11" id="KW-0138">CF(0)</keyword>
<dbReference type="GO" id="GO:0042777">
    <property type="term" value="P:proton motive force-driven plasma membrane ATP synthesis"/>
    <property type="evidence" value="ECO:0007669"/>
    <property type="project" value="TreeGrafter"/>
</dbReference>
<organism evidence="13 14">
    <name type="scientific">Candidatus Taylorbacteria bacterium RIFCSPHIGHO2_01_FULL_51_15</name>
    <dbReference type="NCBI Taxonomy" id="1802304"/>
    <lineage>
        <taxon>Bacteria</taxon>
        <taxon>Candidatus Tayloriibacteriota</taxon>
    </lineage>
</organism>
<comment type="caution">
    <text evidence="13">The sequence shown here is derived from an EMBL/GenBank/DDBJ whole genome shotgun (WGS) entry which is preliminary data.</text>
</comment>
<dbReference type="CDD" id="cd00310">
    <property type="entry name" value="ATP-synt_Fo_a_6"/>
    <property type="match status" value="1"/>
</dbReference>
<dbReference type="GO" id="GO:0046933">
    <property type="term" value="F:proton-transporting ATP synthase activity, rotational mechanism"/>
    <property type="evidence" value="ECO:0007669"/>
    <property type="project" value="UniProtKB-UniRule"/>
</dbReference>
<evidence type="ECO:0000256" key="10">
    <source>
        <dbReference type="ARBA" id="ARBA00023310"/>
    </source>
</evidence>
<dbReference type="AlphaFoldDB" id="A0A1G2M9I7"/>
<dbReference type="SUPFAM" id="SSF81336">
    <property type="entry name" value="F1F0 ATP synthase subunit A"/>
    <property type="match status" value="1"/>
</dbReference>
<dbReference type="InterPro" id="IPR023011">
    <property type="entry name" value="ATP_synth_F0_asu_AS"/>
</dbReference>
<dbReference type="HAMAP" id="MF_01393">
    <property type="entry name" value="ATP_synth_a_bact"/>
    <property type="match status" value="1"/>
</dbReference>
<dbReference type="PROSITE" id="PS00449">
    <property type="entry name" value="ATPASE_A"/>
    <property type="match status" value="1"/>
</dbReference>
<evidence type="ECO:0000313" key="13">
    <source>
        <dbReference type="EMBL" id="OHA20576.1"/>
    </source>
</evidence>
<dbReference type="Pfam" id="PF00119">
    <property type="entry name" value="ATP-synt_A"/>
    <property type="match status" value="1"/>
</dbReference>
<keyword evidence="7 11" id="KW-1133">Transmembrane helix</keyword>
<reference evidence="13 14" key="1">
    <citation type="journal article" date="2016" name="Nat. Commun.">
        <title>Thousands of microbial genomes shed light on interconnected biogeochemical processes in an aquifer system.</title>
        <authorList>
            <person name="Anantharaman K."/>
            <person name="Brown C.T."/>
            <person name="Hug L.A."/>
            <person name="Sharon I."/>
            <person name="Castelle C.J."/>
            <person name="Probst A.J."/>
            <person name="Thomas B.C."/>
            <person name="Singh A."/>
            <person name="Wilkins M.J."/>
            <person name="Karaoz U."/>
            <person name="Brodie E.L."/>
            <person name="Williams K.H."/>
            <person name="Hubbard S.S."/>
            <person name="Banfield J.F."/>
        </authorList>
    </citation>
    <scope>NUCLEOTIDE SEQUENCE [LARGE SCALE GENOMIC DNA]</scope>
</reference>